<reference evidence="9" key="2">
    <citation type="submission" date="2009-11" db="EMBL/GenBank/DDBJ databases">
        <title>The Genome Sequence of Allomyces macrogynus strain ATCC 38327.</title>
        <authorList>
            <consortium name="The Broad Institute Genome Sequencing Platform"/>
            <person name="Russ C."/>
            <person name="Cuomo C."/>
            <person name="Shea T."/>
            <person name="Young S.K."/>
            <person name="Zeng Q."/>
            <person name="Koehrsen M."/>
            <person name="Haas B."/>
            <person name="Borodovsky M."/>
            <person name="Guigo R."/>
            <person name="Alvarado L."/>
            <person name="Berlin A."/>
            <person name="Borenstein D."/>
            <person name="Chen Z."/>
            <person name="Engels R."/>
            <person name="Freedman E."/>
            <person name="Gellesch M."/>
            <person name="Goldberg J."/>
            <person name="Griggs A."/>
            <person name="Gujja S."/>
            <person name="Heiman D."/>
            <person name="Hepburn T."/>
            <person name="Howarth C."/>
            <person name="Jen D."/>
            <person name="Larson L."/>
            <person name="Lewis B."/>
            <person name="Mehta T."/>
            <person name="Park D."/>
            <person name="Pearson M."/>
            <person name="Roberts A."/>
            <person name="Saif S."/>
            <person name="Shenoy N."/>
            <person name="Sisk P."/>
            <person name="Stolte C."/>
            <person name="Sykes S."/>
            <person name="Walk T."/>
            <person name="White J."/>
            <person name="Yandava C."/>
            <person name="Burger G."/>
            <person name="Gray M.W."/>
            <person name="Holland P.W.H."/>
            <person name="King N."/>
            <person name="Lang F.B.F."/>
            <person name="Roger A.J."/>
            <person name="Ruiz-Trillo I."/>
            <person name="Lander E."/>
            <person name="Nusbaum C."/>
        </authorList>
    </citation>
    <scope>NUCLEOTIDE SEQUENCE [LARGE SCALE GENOMIC DNA]</scope>
    <source>
        <strain evidence="9">ATCC 38327</strain>
    </source>
</reference>
<dbReference type="InterPro" id="IPR001519">
    <property type="entry name" value="Ferritin"/>
</dbReference>
<evidence type="ECO:0000256" key="2">
    <source>
        <dbReference type="ARBA" id="ARBA00022434"/>
    </source>
</evidence>
<feature type="binding site" evidence="5">
    <location>
        <position position="58"/>
    </location>
    <ligand>
        <name>Fe cation</name>
        <dbReference type="ChEBI" id="CHEBI:24875"/>
        <label>1</label>
    </ligand>
</feature>
<evidence type="ECO:0000256" key="3">
    <source>
        <dbReference type="ARBA" id="ARBA00022723"/>
    </source>
</evidence>
<keyword evidence="6" id="KW-0560">Oxidoreductase</keyword>
<dbReference type="EMBL" id="GG745330">
    <property type="protein sequence ID" value="KNE56209.1"/>
    <property type="molecule type" value="Genomic_DNA"/>
</dbReference>
<dbReference type="GO" id="GO:0008199">
    <property type="term" value="F:ferric iron binding"/>
    <property type="evidence" value="ECO:0007669"/>
    <property type="project" value="InterPro"/>
</dbReference>
<organism evidence="8 9">
    <name type="scientific">Allomyces macrogynus (strain ATCC 38327)</name>
    <name type="common">Allomyces javanicus var. macrogynus</name>
    <dbReference type="NCBI Taxonomy" id="578462"/>
    <lineage>
        <taxon>Eukaryota</taxon>
        <taxon>Fungi</taxon>
        <taxon>Fungi incertae sedis</taxon>
        <taxon>Blastocladiomycota</taxon>
        <taxon>Blastocladiomycetes</taxon>
        <taxon>Blastocladiales</taxon>
        <taxon>Blastocladiaceae</taxon>
        <taxon>Allomyces</taxon>
    </lineage>
</organism>
<dbReference type="STRING" id="578462.A0A0L0S1G9"/>
<feature type="binding site" evidence="5">
    <location>
        <position position="102"/>
    </location>
    <ligand>
        <name>Fe cation</name>
        <dbReference type="ChEBI" id="CHEBI:24875"/>
        <label>1</label>
    </ligand>
</feature>
<name>A0A0L0S1G9_ALLM3</name>
<dbReference type="eggNOG" id="KOG2332">
    <property type="taxonomic scope" value="Eukaryota"/>
</dbReference>
<gene>
    <name evidence="8" type="ORF">AMAG_02043</name>
</gene>
<evidence type="ECO:0000256" key="4">
    <source>
        <dbReference type="ARBA" id="ARBA00023004"/>
    </source>
</evidence>
<proteinExistence type="inferred from homology"/>
<dbReference type="PANTHER" id="PTHR11431">
    <property type="entry name" value="FERRITIN"/>
    <property type="match status" value="1"/>
</dbReference>
<dbReference type="InterPro" id="IPR014034">
    <property type="entry name" value="Ferritin_CS"/>
</dbReference>
<feature type="binding site" evidence="5">
    <location>
        <position position="136"/>
    </location>
    <ligand>
        <name>Fe cation</name>
        <dbReference type="ChEBI" id="CHEBI:24875"/>
        <label>1</label>
    </ligand>
</feature>
<dbReference type="OMA" id="CEDKGFE"/>
<feature type="binding site" evidence="5">
    <location>
        <position position="61"/>
    </location>
    <ligand>
        <name>Fe cation</name>
        <dbReference type="ChEBI" id="CHEBI:24875"/>
        <label>1</label>
    </ligand>
</feature>
<dbReference type="InterPro" id="IPR009078">
    <property type="entry name" value="Ferritin-like_SF"/>
</dbReference>
<evidence type="ECO:0000256" key="1">
    <source>
        <dbReference type="ARBA" id="ARBA00007513"/>
    </source>
</evidence>
<evidence type="ECO:0000256" key="5">
    <source>
        <dbReference type="PIRSR" id="PIRSR601519-1"/>
    </source>
</evidence>
<comment type="similarity">
    <text evidence="1 6">Belongs to the ferritin family.</text>
</comment>
<comment type="function">
    <text evidence="6">Stores iron in a soluble, non-toxic, readily available form. Important for iron homeostasis. Iron is taken up in the ferrous form and deposited as ferric hydroxides after oxidation.</text>
</comment>
<dbReference type="CDD" id="cd01056">
    <property type="entry name" value="Euk_Ferritin"/>
    <property type="match status" value="1"/>
</dbReference>
<dbReference type="OrthoDB" id="186462at2759"/>
<dbReference type="GO" id="GO:0006879">
    <property type="term" value="P:intracellular iron ion homeostasis"/>
    <property type="evidence" value="ECO:0007669"/>
    <property type="project" value="UniProtKB-KW"/>
</dbReference>
<dbReference type="Pfam" id="PF00210">
    <property type="entry name" value="Ferritin"/>
    <property type="match status" value="1"/>
</dbReference>
<sequence length="171" mass="19346">MSIARQNYHDACIEGLNQQINMELKASHIYLSLHAYFSRDNIALPGLAHFFKQSSDEEREHAQKMIDYQIARGGKVVLQSIAAPEIEWQSAKNAMEFTLSLEREVNKALLQLHAVADQNSDPHMADFIESEFLGEQVEAIKKISDLITQLNRVGADGLGLYLWDKDLHSAH</sequence>
<evidence type="ECO:0000256" key="6">
    <source>
        <dbReference type="RuleBase" id="RU361145"/>
    </source>
</evidence>
<evidence type="ECO:0000313" key="8">
    <source>
        <dbReference type="EMBL" id="KNE56209.1"/>
    </source>
</evidence>
<dbReference type="PROSITE" id="PS50905">
    <property type="entry name" value="FERRITIN_LIKE"/>
    <property type="match status" value="1"/>
</dbReference>
<keyword evidence="3 5" id="KW-0479">Metal-binding</keyword>
<dbReference type="PANTHER" id="PTHR11431:SF75">
    <property type="entry name" value="FERRITIN"/>
    <property type="match status" value="1"/>
</dbReference>
<dbReference type="Proteomes" id="UP000054350">
    <property type="component" value="Unassembled WGS sequence"/>
</dbReference>
<evidence type="ECO:0000313" key="9">
    <source>
        <dbReference type="Proteomes" id="UP000054350"/>
    </source>
</evidence>
<dbReference type="GO" id="GO:0005737">
    <property type="term" value="C:cytoplasm"/>
    <property type="evidence" value="ECO:0007669"/>
    <property type="project" value="TreeGrafter"/>
</dbReference>
<dbReference type="InterPro" id="IPR012347">
    <property type="entry name" value="Ferritin-like"/>
</dbReference>
<keyword evidence="2 6" id="KW-0409">Iron storage</keyword>
<accession>A0A0L0S1G9</accession>
<dbReference type="InterPro" id="IPR009040">
    <property type="entry name" value="Ferritin-like_diiron"/>
</dbReference>
<dbReference type="GO" id="GO:0004322">
    <property type="term" value="F:ferroxidase activity"/>
    <property type="evidence" value="ECO:0007669"/>
    <property type="project" value="UniProtKB-EC"/>
</dbReference>
<dbReference type="GO" id="GO:0006826">
    <property type="term" value="P:iron ion transport"/>
    <property type="evidence" value="ECO:0007669"/>
    <property type="project" value="InterPro"/>
</dbReference>
<dbReference type="SUPFAM" id="SSF47240">
    <property type="entry name" value="Ferritin-like"/>
    <property type="match status" value="1"/>
</dbReference>
<dbReference type="VEuPathDB" id="FungiDB:AMAG_02043"/>
<dbReference type="AlphaFoldDB" id="A0A0L0S1G9"/>
<dbReference type="EC" id="1.16.3.1" evidence="6"/>
<feature type="domain" description="Ferritin-like diiron" evidence="7">
    <location>
        <begin position="6"/>
        <end position="154"/>
    </location>
</feature>
<keyword evidence="4 5" id="KW-0408">Iron</keyword>
<dbReference type="Gene3D" id="1.20.1260.10">
    <property type="match status" value="1"/>
</dbReference>
<reference evidence="8 9" key="1">
    <citation type="submission" date="2009-11" db="EMBL/GenBank/DDBJ databases">
        <title>Annotation of Allomyces macrogynus ATCC 38327.</title>
        <authorList>
            <consortium name="The Broad Institute Genome Sequencing Platform"/>
            <person name="Russ C."/>
            <person name="Cuomo C."/>
            <person name="Burger G."/>
            <person name="Gray M.W."/>
            <person name="Holland P.W.H."/>
            <person name="King N."/>
            <person name="Lang F.B.F."/>
            <person name="Roger A.J."/>
            <person name="Ruiz-Trillo I."/>
            <person name="Young S.K."/>
            <person name="Zeng Q."/>
            <person name="Gargeya S."/>
            <person name="Fitzgerald M."/>
            <person name="Haas B."/>
            <person name="Abouelleil A."/>
            <person name="Alvarado L."/>
            <person name="Arachchi H.M."/>
            <person name="Berlin A."/>
            <person name="Chapman S.B."/>
            <person name="Gearin G."/>
            <person name="Goldberg J."/>
            <person name="Griggs A."/>
            <person name="Gujja S."/>
            <person name="Hansen M."/>
            <person name="Heiman D."/>
            <person name="Howarth C."/>
            <person name="Larimer J."/>
            <person name="Lui A."/>
            <person name="MacDonald P.J.P."/>
            <person name="McCowen C."/>
            <person name="Montmayeur A."/>
            <person name="Murphy C."/>
            <person name="Neiman D."/>
            <person name="Pearson M."/>
            <person name="Priest M."/>
            <person name="Roberts A."/>
            <person name="Saif S."/>
            <person name="Shea T."/>
            <person name="Sisk P."/>
            <person name="Stolte C."/>
            <person name="Sykes S."/>
            <person name="Wortman J."/>
            <person name="Nusbaum C."/>
            <person name="Birren B."/>
        </authorList>
    </citation>
    <scope>NUCLEOTIDE SEQUENCE [LARGE SCALE GENOMIC DNA]</scope>
    <source>
        <strain evidence="8 9">ATCC 38327</strain>
    </source>
</reference>
<comment type="catalytic activity">
    <reaction evidence="6">
        <text>4 Fe(2+) + O2 + 4 H(+) = 4 Fe(3+) + 2 H2O</text>
        <dbReference type="Rhea" id="RHEA:11148"/>
        <dbReference type="ChEBI" id="CHEBI:15377"/>
        <dbReference type="ChEBI" id="CHEBI:15378"/>
        <dbReference type="ChEBI" id="CHEBI:15379"/>
        <dbReference type="ChEBI" id="CHEBI:29033"/>
        <dbReference type="ChEBI" id="CHEBI:29034"/>
        <dbReference type="EC" id="1.16.3.1"/>
    </reaction>
</comment>
<dbReference type="InterPro" id="IPR008331">
    <property type="entry name" value="Ferritin_DPS_dom"/>
</dbReference>
<keyword evidence="9" id="KW-1185">Reference proteome</keyword>
<dbReference type="GO" id="GO:0008198">
    <property type="term" value="F:ferrous iron binding"/>
    <property type="evidence" value="ECO:0007669"/>
    <property type="project" value="TreeGrafter"/>
</dbReference>
<evidence type="ECO:0000259" key="7">
    <source>
        <dbReference type="PROSITE" id="PS50905"/>
    </source>
</evidence>
<feature type="binding site" evidence="5">
    <location>
        <position position="23"/>
    </location>
    <ligand>
        <name>Fe cation</name>
        <dbReference type="ChEBI" id="CHEBI:24875"/>
        <label>1</label>
    </ligand>
</feature>
<dbReference type="PROSITE" id="PS00204">
    <property type="entry name" value="FERRITIN_2"/>
    <property type="match status" value="1"/>
</dbReference>
<dbReference type="FunFam" id="1.20.1260.10:FF:000002">
    <property type="entry name" value="Ferritin, mitochondrial"/>
    <property type="match status" value="1"/>
</dbReference>
<protein>
    <recommendedName>
        <fullName evidence="6">Ferritin</fullName>
        <ecNumber evidence="6">1.16.3.1</ecNumber>
    </recommendedName>
</protein>